<name>A0A433NQK1_CHLFR</name>
<comment type="caution">
    <text evidence="2">The sequence shown here is derived from an EMBL/GenBank/DDBJ whole genome shotgun (WGS) entry which is preliminary data.</text>
</comment>
<dbReference type="OrthoDB" id="515078at2"/>
<dbReference type="EMBL" id="RSCJ01000002">
    <property type="protein sequence ID" value="RUR86062.1"/>
    <property type="molecule type" value="Genomic_DNA"/>
</dbReference>
<evidence type="ECO:0000313" key="3">
    <source>
        <dbReference type="Proteomes" id="UP000268857"/>
    </source>
</evidence>
<keyword evidence="3" id="KW-1185">Reference proteome</keyword>
<evidence type="ECO:0008006" key="4">
    <source>
        <dbReference type="Google" id="ProtNLM"/>
    </source>
</evidence>
<dbReference type="STRING" id="211165.GCA_000317285_01285"/>
<dbReference type="AlphaFoldDB" id="A0A433NQK1"/>
<sequence length="149" mass="15308">MIPRLALVSIFILAITVALASKTYAQSSDTCTFSQTSSGELVGDGGTVPTQLVSFSTSGGSPTQISVNCKEPVNLSVSEPIQIAGPAFNPVSSLVTVETGYGGSTNSRGSSPLPLPVGTTPLVINLFIDKGSLLAPGNYRYGIKFTIVP</sequence>
<feature type="chain" id="PRO_5019029632" description="Spore coat protein U domain-containing protein" evidence="1">
    <location>
        <begin position="21"/>
        <end position="149"/>
    </location>
</feature>
<dbReference type="RefSeq" id="WP_016873968.1">
    <property type="nucleotide sequence ID" value="NZ_AJLN01000049.1"/>
</dbReference>
<evidence type="ECO:0000313" key="2">
    <source>
        <dbReference type="EMBL" id="RUR86062.1"/>
    </source>
</evidence>
<reference evidence="2 3" key="1">
    <citation type="journal article" date="2019" name="Genome Biol. Evol.">
        <title>Day and night: Metabolic profiles and evolutionary relationships of six axenic non-marine cyanobacteria.</title>
        <authorList>
            <person name="Will S.E."/>
            <person name="Henke P."/>
            <person name="Boedeker C."/>
            <person name="Huang S."/>
            <person name="Brinkmann H."/>
            <person name="Rohde M."/>
            <person name="Jarek M."/>
            <person name="Friedl T."/>
            <person name="Seufert S."/>
            <person name="Schumacher M."/>
            <person name="Overmann J."/>
            <person name="Neumann-Schaal M."/>
            <person name="Petersen J."/>
        </authorList>
    </citation>
    <scope>NUCLEOTIDE SEQUENCE [LARGE SCALE GENOMIC DNA]</scope>
    <source>
        <strain evidence="2 3">PCC 6912</strain>
    </source>
</reference>
<accession>A0A433NQK1</accession>
<dbReference type="Proteomes" id="UP000268857">
    <property type="component" value="Unassembled WGS sequence"/>
</dbReference>
<feature type="signal peptide" evidence="1">
    <location>
        <begin position="1"/>
        <end position="20"/>
    </location>
</feature>
<gene>
    <name evidence="2" type="ORF">PCC6912_08870</name>
</gene>
<keyword evidence="1" id="KW-0732">Signal</keyword>
<proteinExistence type="predicted"/>
<organism evidence="2 3">
    <name type="scientific">Chlorogloeopsis fritschii PCC 6912</name>
    <dbReference type="NCBI Taxonomy" id="211165"/>
    <lineage>
        <taxon>Bacteria</taxon>
        <taxon>Bacillati</taxon>
        <taxon>Cyanobacteriota</taxon>
        <taxon>Cyanophyceae</taxon>
        <taxon>Nostocales</taxon>
        <taxon>Chlorogloeopsidaceae</taxon>
        <taxon>Chlorogloeopsis</taxon>
    </lineage>
</organism>
<evidence type="ECO:0000256" key="1">
    <source>
        <dbReference type="SAM" id="SignalP"/>
    </source>
</evidence>
<protein>
    <recommendedName>
        <fullName evidence="4">Spore coat protein U domain-containing protein</fullName>
    </recommendedName>
</protein>